<dbReference type="InterPro" id="IPR016032">
    <property type="entry name" value="Sig_transdc_resp-reg_C-effctor"/>
</dbReference>
<evidence type="ECO:0000313" key="9">
    <source>
        <dbReference type="Proteomes" id="UP000677913"/>
    </source>
</evidence>
<organism evidence="8 9">
    <name type="scientific">Actinocrinis puniceicyclus</name>
    <dbReference type="NCBI Taxonomy" id="977794"/>
    <lineage>
        <taxon>Bacteria</taxon>
        <taxon>Bacillati</taxon>
        <taxon>Actinomycetota</taxon>
        <taxon>Actinomycetes</taxon>
        <taxon>Catenulisporales</taxon>
        <taxon>Actinospicaceae</taxon>
        <taxon>Actinocrinis</taxon>
    </lineage>
</organism>
<comment type="caution">
    <text evidence="8">The sequence shown here is derived from an EMBL/GenBank/DDBJ whole genome shotgun (WGS) entry which is preliminary data.</text>
</comment>
<keyword evidence="9" id="KW-1185">Reference proteome</keyword>
<feature type="domain" description="HTH luxR-type" evidence="6">
    <location>
        <begin position="142"/>
        <end position="205"/>
    </location>
</feature>
<dbReference type="PROSITE" id="PS50110">
    <property type="entry name" value="RESPONSE_REGULATORY"/>
    <property type="match status" value="1"/>
</dbReference>
<accession>A0A8J7WQA6</accession>
<dbReference type="PANTHER" id="PTHR43214:SF41">
    <property type="entry name" value="NITRATE_NITRITE RESPONSE REGULATOR PROTEIN NARP"/>
    <property type="match status" value="1"/>
</dbReference>
<dbReference type="GO" id="GO:0000160">
    <property type="term" value="P:phosphorelay signal transduction system"/>
    <property type="evidence" value="ECO:0007669"/>
    <property type="project" value="InterPro"/>
</dbReference>
<dbReference type="Gene3D" id="3.40.50.2300">
    <property type="match status" value="1"/>
</dbReference>
<evidence type="ECO:0000256" key="5">
    <source>
        <dbReference type="PROSITE-ProRule" id="PRU00169"/>
    </source>
</evidence>
<dbReference type="Gene3D" id="1.10.10.10">
    <property type="entry name" value="Winged helix-like DNA-binding domain superfamily/Winged helix DNA-binding domain"/>
    <property type="match status" value="1"/>
</dbReference>
<feature type="domain" description="Response regulatory" evidence="7">
    <location>
        <begin position="1"/>
        <end position="117"/>
    </location>
</feature>
<evidence type="ECO:0000256" key="3">
    <source>
        <dbReference type="ARBA" id="ARBA00023125"/>
    </source>
</evidence>
<dbReference type="InterPro" id="IPR001789">
    <property type="entry name" value="Sig_transdc_resp-reg_receiver"/>
</dbReference>
<dbReference type="InterPro" id="IPR036388">
    <property type="entry name" value="WH-like_DNA-bd_sf"/>
</dbReference>
<dbReference type="InterPro" id="IPR000792">
    <property type="entry name" value="Tscrpt_reg_LuxR_C"/>
</dbReference>
<dbReference type="RefSeq" id="WP_211468758.1">
    <property type="nucleotide sequence ID" value="NZ_JAGSXH010000049.1"/>
</dbReference>
<dbReference type="PANTHER" id="PTHR43214">
    <property type="entry name" value="TWO-COMPONENT RESPONSE REGULATOR"/>
    <property type="match status" value="1"/>
</dbReference>
<evidence type="ECO:0000256" key="2">
    <source>
        <dbReference type="ARBA" id="ARBA00023015"/>
    </source>
</evidence>
<dbReference type="AlphaFoldDB" id="A0A8J7WQA6"/>
<dbReference type="CDD" id="cd06170">
    <property type="entry name" value="LuxR_C_like"/>
    <property type="match status" value="1"/>
</dbReference>
<dbReference type="CDD" id="cd17535">
    <property type="entry name" value="REC_NarL-like"/>
    <property type="match status" value="1"/>
</dbReference>
<evidence type="ECO:0000259" key="6">
    <source>
        <dbReference type="PROSITE" id="PS50043"/>
    </source>
</evidence>
<dbReference type="InterPro" id="IPR011006">
    <property type="entry name" value="CheY-like_superfamily"/>
</dbReference>
<dbReference type="GO" id="GO:0006355">
    <property type="term" value="P:regulation of DNA-templated transcription"/>
    <property type="evidence" value="ECO:0007669"/>
    <property type="project" value="InterPro"/>
</dbReference>
<keyword evidence="4" id="KW-0804">Transcription</keyword>
<evidence type="ECO:0000256" key="4">
    <source>
        <dbReference type="ARBA" id="ARBA00023163"/>
    </source>
</evidence>
<dbReference type="SMART" id="SM00448">
    <property type="entry name" value="REC"/>
    <property type="match status" value="1"/>
</dbReference>
<dbReference type="GO" id="GO:0003677">
    <property type="term" value="F:DNA binding"/>
    <property type="evidence" value="ECO:0007669"/>
    <property type="project" value="UniProtKB-KW"/>
</dbReference>
<feature type="modified residue" description="4-aspartylphosphate" evidence="5">
    <location>
        <position position="51"/>
    </location>
</feature>
<dbReference type="PROSITE" id="PS50043">
    <property type="entry name" value="HTH_LUXR_2"/>
    <property type="match status" value="1"/>
</dbReference>
<gene>
    <name evidence="8" type="ORF">KGA66_15145</name>
</gene>
<dbReference type="PRINTS" id="PR00038">
    <property type="entry name" value="HTHLUXR"/>
</dbReference>
<evidence type="ECO:0000256" key="1">
    <source>
        <dbReference type="ARBA" id="ARBA00022553"/>
    </source>
</evidence>
<protein>
    <submittedName>
        <fullName evidence="8">Response regulator transcription factor</fullName>
    </submittedName>
</protein>
<dbReference type="Pfam" id="PF00196">
    <property type="entry name" value="GerE"/>
    <property type="match status" value="1"/>
</dbReference>
<evidence type="ECO:0000313" key="8">
    <source>
        <dbReference type="EMBL" id="MBS2964392.1"/>
    </source>
</evidence>
<keyword evidence="1 5" id="KW-0597">Phosphoprotein</keyword>
<dbReference type="SUPFAM" id="SSF52172">
    <property type="entry name" value="CheY-like"/>
    <property type="match status" value="1"/>
</dbReference>
<dbReference type="InterPro" id="IPR039420">
    <property type="entry name" value="WalR-like"/>
</dbReference>
<keyword evidence="2" id="KW-0805">Transcription regulation</keyword>
<name>A0A8J7WQA6_9ACTN</name>
<evidence type="ECO:0000259" key="7">
    <source>
        <dbReference type="PROSITE" id="PS50110"/>
    </source>
</evidence>
<keyword evidence="3" id="KW-0238">DNA-binding</keyword>
<dbReference type="InterPro" id="IPR058245">
    <property type="entry name" value="NreC/VraR/RcsB-like_REC"/>
</dbReference>
<sequence length="205" mass="22722">MLLVERFPLMLRALQSALESVDGLTVVGTADSAPKAMELYYRLRPGLVITDWTLDEPGDGGRLSRNLKNQPDPPRVLLYSSSNQLDVLAACLNGAADSFVYRKADAKQLLEAITETRRGVPTWYLGGHVRDPTRQIVPGSDAGAVAGQLTARESQVLELLLRRYSNAEIADELYLAHQTVKNYVSTILQKLDVSSRRELLSSRQR</sequence>
<dbReference type="SUPFAM" id="SSF46894">
    <property type="entry name" value="C-terminal effector domain of the bipartite response regulators"/>
    <property type="match status" value="1"/>
</dbReference>
<dbReference type="EMBL" id="JAGSXH010000049">
    <property type="protein sequence ID" value="MBS2964392.1"/>
    <property type="molecule type" value="Genomic_DNA"/>
</dbReference>
<reference evidence="8" key="1">
    <citation type="submission" date="2021-04" db="EMBL/GenBank/DDBJ databases">
        <title>Genome based classification of Actinospica acidithermotolerans sp. nov., an actinobacterium isolated from an Indonesian hot spring.</title>
        <authorList>
            <person name="Kusuma A.B."/>
            <person name="Putra K.E."/>
            <person name="Nafisah S."/>
            <person name="Loh J."/>
            <person name="Nouioui I."/>
            <person name="Goodfellow M."/>
        </authorList>
    </citation>
    <scope>NUCLEOTIDE SEQUENCE</scope>
    <source>
        <strain evidence="8">DSM 45618</strain>
    </source>
</reference>
<dbReference type="Pfam" id="PF00072">
    <property type="entry name" value="Response_reg"/>
    <property type="match status" value="1"/>
</dbReference>
<dbReference type="Proteomes" id="UP000677913">
    <property type="component" value="Unassembled WGS sequence"/>
</dbReference>
<dbReference type="SMART" id="SM00421">
    <property type="entry name" value="HTH_LUXR"/>
    <property type="match status" value="1"/>
</dbReference>
<proteinExistence type="predicted"/>